<feature type="region of interest" description="Important for the catalytic mechanism of dephosphorylation" evidence="10">
    <location>
        <begin position="268"/>
        <end position="273"/>
    </location>
</feature>
<dbReference type="HAMAP" id="MF_01249">
    <property type="entry name" value="HPr_kinase"/>
    <property type="match status" value="1"/>
</dbReference>
<dbReference type="InterPro" id="IPR011104">
    <property type="entry name" value="Hpr_kin/Pase_C"/>
</dbReference>
<dbReference type="InterPro" id="IPR003755">
    <property type="entry name" value="HPr(Ser)_kin/Pase"/>
</dbReference>
<evidence type="ECO:0000259" key="11">
    <source>
        <dbReference type="Pfam" id="PF02603"/>
    </source>
</evidence>
<evidence type="ECO:0000256" key="9">
    <source>
        <dbReference type="ARBA" id="ARBA00047657"/>
    </source>
</evidence>
<evidence type="ECO:0000256" key="10">
    <source>
        <dbReference type="HAMAP-Rule" id="MF_01249"/>
    </source>
</evidence>
<feature type="binding site" evidence="10">
    <location>
        <begin position="157"/>
        <end position="164"/>
    </location>
    <ligand>
        <name>ATP</name>
        <dbReference type="ChEBI" id="CHEBI:30616"/>
    </ligand>
</feature>
<dbReference type="EMBL" id="CP060715">
    <property type="protein sequence ID" value="QNN61150.1"/>
    <property type="molecule type" value="Genomic_DNA"/>
</dbReference>
<feature type="active site" description="Proton acceptor; for phosphorylation activity. Proton donor; for dephosphorylation activity" evidence="10">
    <location>
        <position position="181"/>
    </location>
</feature>
<evidence type="ECO:0000256" key="3">
    <source>
        <dbReference type="ARBA" id="ARBA00022527"/>
    </source>
</evidence>
<comment type="function">
    <text evidence="10">Catalyzes the ATP- as well as the pyrophosphate-dependent phosphorylation of a specific serine residue in HPr, a phosphocarrier protein of the phosphoenolpyruvate-dependent sugar phosphotransferase system (PTS). HprK/P also catalyzes the pyrophosphate-producing, inorganic phosphate-dependent dephosphorylation (phosphorolysis) of seryl-phosphorylated HPr (P-Ser-HPr). The two antagonistic activities of HprK/P are regulated by several intracellular metabolites, which change their concentration in response to the absence or presence of rapidly metabolisable carbon sources (glucose, fructose, etc.) in the growth medium. Therefore, by controlling the phosphorylation state of HPr, HPrK/P is a sensor enzyme that plays a major role in the regulation of carbon metabolism and sugar transport: it mediates carbon catabolite repression (CCR), and regulates PTS-catalyzed carbohydrate uptake and inducer exclusion.</text>
</comment>
<feature type="active site" evidence="10">
    <location>
        <position position="142"/>
    </location>
</feature>
<dbReference type="EC" id="2.7.4.-" evidence="10"/>
<dbReference type="AlphaFoldDB" id="A0A7G9RZX5"/>
<dbReference type="RefSeq" id="WP_187534317.1">
    <property type="nucleotide sequence ID" value="NZ_CBCSHU010000001.1"/>
</dbReference>
<keyword evidence="10" id="KW-0119">Carbohydrate metabolism</keyword>
<comment type="catalytic activity">
    <reaction evidence="1 10">
        <text>[HPr protein]-L-serine + ATP = [HPr protein]-O-phospho-L-serine + ADP + H(+)</text>
        <dbReference type="Rhea" id="RHEA:46600"/>
        <dbReference type="Rhea" id="RHEA-COMP:11602"/>
        <dbReference type="Rhea" id="RHEA-COMP:11603"/>
        <dbReference type="ChEBI" id="CHEBI:15378"/>
        <dbReference type="ChEBI" id="CHEBI:29999"/>
        <dbReference type="ChEBI" id="CHEBI:30616"/>
        <dbReference type="ChEBI" id="CHEBI:83421"/>
        <dbReference type="ChEBI" id="CHEBI:456216"/>
    </reaction>
</comment>
<evidence type="ECO:0000256" key="5">
    <source>
        <dbReference type="ARBA" id="ARBA00022741"/>
    </source>
</evidence>
<keyword evidence="10" id="KW-0460">Magnesium</keyword>
<dbReference type="SUPFAM" id="SSF53795">
    <property type="entry name" value="PEP carboxykinase-like"/>
    <property type="match status" value="1"/>
</dbReference>
<sequence>MEERMSCTVKHLSEHFKLNQVTGDANALKRLIIVPNTNRPGLELTGFYAHAEKTRIVIIGNKESSFLNALSDDLQRERFDFLTSEVTPLILVTGGNAIPEVLMEVANRKNFPVFSTERASSDIMVDMVTFLDEELAPRSSVHGGLMNVFGKGVLLIGDSGMGKSEVALELVLRGHALIADDRVDISRVKEKIIGRAPELLKGMLEIRGIGIIDVTQMFGVNAYLEQEEIDFVVELRKWDDNAQYLRAGVEEQAYYEALGLKIPHLIFPVKEGRNMAVLVESAVRDFMLKQRGIHSSKIFDDRVMEYIKRQSEEQ</sequence>
<dbReference type="InterPro" id="IPR028979">
    <property type="entry name" value="Ser_kin/Pase_Hpr-like_N_sf"/>
</dbReference>
<evidence type="ECO:0000313" key="14">
    <source>
        <dbReference type="Proteomes" id="UP000515928"/>
    </source>
</evidence>
<reference evidence="13 14" key="1">
    <citation type="submission" date="2020-08" db="EMBL/GenBank/DDBJ databases">
        <title>Genome sequence of Erysipelothrix inopinata DSM 15511T.</title>
        <authorList>
            <person name="Hyun D.-W."/>
            <person name="Bae J.-W."/>
        </authorList>
    </citation>
    <scope>NUCLEOTIDE SEQUENCE [LARGE SCALE GENOMIC DNA]</scope>
    <source>
        <strain evidence="13 14">DSM 15511</strain>
    </source>
</reference>
<dbReference type="EC" id="2.7.11.-" evidence="10"/>
<dbReference type="KEGG" id="eio:H9L01_01940"/>
<dbReference type="GO" id="GO:0004674">
    <property type="term" value="F:protein serine/threonine kinase activity"/>
    <property type="evidence" value="ECO:0007669"/>
    <property type="project" value="UniProtKB-KW"/>
</dbReference>
<keyword evidence="4 10" id="KW-0808">Transferase</keyword>
<feature type="binding site" evidence="10">
    <location>
        <position position="205"/>
    </location>
    <ligand>
        <name>Mg(2+)</name>
        <dbReference type="ChEBI" id="CHEBI:18420"/>
    </ligand>
</feature>
<comment type="similarity">
    <text evidence="2 10">Belongs to the HPrK/P family.</text>
</comment>
<evidence type="ECO:0000256" key="1">
    <source>
        <dbReference type="ARBA" id="ARBA00001120"/>
    </source>
</evidence>
<name>A0A7G9RZX5_9FIRM</name>
<comment type="domain">
    <text evidence="10">The Walker A ATP-binding motif also binds Pi and PPi.</text>
</comment>
<dbReference type="Gene3D" id="3.40.1390.20">
    <property type="entry name" value="HprK N-terminal domain-like"/>
    <property type="match status" value="1"/>
</dbReference>
<keyword evidence="3 10" id="KW-0723">Serine/threonine-protein kinase</keyword>
<feature type="domain" description="HPr kinase/phosphorylase C-terminal" evidence="12">
    <location>
        <begin position="134"/>
        <end position="302"/>
    </location>
</feature>
<comment type="subunit">
    <text evidence="10">Homohexamer.</text>
</comment>
<dbReference type="GO" id="GO:0006109">
    <property type="term" value="P:regulation of carbohydrate metabolic process"/>
    <property type="evidence" value="ECO:0007669"/>
    <property type="project" value="UniProtKB-UniRule"/>
</dbReference>
<keyword evidence="10" id="KW-0479">Metal-binding</keyword>
<proteinExistence type="inferred from homology"/>
<dbReference type="Pfam" id="PF07475">
    <property type="entry name" value="Hpr_kinase_C"/>
    <property type="match status" value="1"/>
</dbReference>
<evidence type="ECO:0000256" key="8">
    <source>
        <dbReference type="ARBA" id="ARBA00023268"/>
    </source>
</evidence>
<dbReference type="InterPro" id="IPR011126">
    <property type="entry name" value="Hpr_kin/Pase_Hpr_N"/>
</dbReference>
<evidence type="ECO:0000256" key="4">
    <source>
        <dbReference type="ARBA" id="ARBA00022679"/>
    </source>
</evidence>
<keyword evidence="5 10" id="KW-0547">Nucleotide-binding</keyword>
<evidence type="ECO:0000259" key="12">
    <source>
        <dbReference type="Pfam" id="PF07475"/>
    </source>
</evidence>
<dbReference type="Proteomes" id="UP000515928">
    <property type="component" value="Chromosome"/>
</dbReference>
<keyword evidence="8 10" id="KW-0511">Multifunctional enzyme</keyword>
<dbReference type="GO" id="GO:0000155">
    <property type="term" value="F:phosphorelay sensor kinase activity"/>
    <property type="evidence" value="ECO:0007669"/>
    <property type="project" value="InterPro"/>
</dbReference>
<dbReference type="CDD" id="cd01918">
    <property type="entry name" value="HprK_C"/>
    <property type="match status" value="1"/>
</dbReference>
<dbReference type="GO" id="GO:0004712">
    <property type="term" value="F:protein serine/threonine/tyrosine kinase activity"/>
    <property type="evidence" value="ECO:0007669"/>
    <property type="project" value="UniProtKB-UniRule"/>
</dbReference>
<comment type="catalytic activity">
    <reaction evidence="9 10">
        <text>[HPr protein]-O-phospho-L-serine + phosphate + H(+) = [HPr protein]-L-serine + diphosphate</text>
        <dbReference type="Rhea" id="RHEA:46604"/>
        <dbReference type="Rhea" id="RHEA-COMP:11602"/>
        <dbReference type="Rhea" id="RHEA-COMP:11603"/>
        <dbReference type="ChEBI" id="CHEBI:15378"/>
        <dbReference type="ChEBI" id="CHEBI:29999"/>
        <dbReference type="ChEBI" id="CHEBI:33019"/>
        <dbReference type="ChEBI" id="CHEBI:43474"/>
        <dbReference type="ChEBI" id="CHEBI:83421"/>
    </reaction>
</comment>
<dbReference type="Pfam" id="PF02603">
    <property type="entry name" value="Hpr_kinase_N"/>
    <property type="match status" value="1"/>
</dbReference>
<feature type="active site" evidence="10">
    <location>
        <position position="163"/>
    </location>
</feature>
<feature type="domain" description="HPr(Ser) kinase/phosphorylase N-terminal" evidence="11">
    <location>
        <begin position="8"/>
        <end position="131"/>
    </location>
</feature>
<feature type="binding site" evidence="10">
    <location>
        <position position="164"/>
    </location>
    <ligand>
        <name>Mg(2+)</name>
        <dbReference type="ChEBI" id="CHEBI:18420"/>
    </ligand>
</feature>
<dbReference type="GO" id="GO:0000287">
    <property type="term" value="F:magnesium ion binding"/>
    <property type="evidence" value="ECO:0007669"/>
    <property type="project" value="UniProtKB-UniRule"/>
</dbReference>
<gene>
    <name evidence="10 13" type="primary">hprK</name>
    <name evidence="13" type="ORF">H9L01_01940</name>
</gene>
<dbReference type="NCBIfam" id="TIGR00679">
    <property type="entry name" value="hpr-ser"/>
    <property type="match status" value="1"/>
</dbReference>
<protein>
    <recommendedName>
        <fullName evidence="10">HPr kinase/phosphorylase</fullName>
        <shortName evidence="10">HPrK/P</shortName>
        <ecNumber evidence="10">2.7.11.-</ecNumber>
        <ecNumber evidence="10">2.7.4.-</ecNumber>
    </recommendedName>
    <alternativeName>
        <fullName evidence="10">HPr(Ser) kinase/phosphorylase</fullName>
    </alternativeName>
</protein>
<keyword evidence="14" id="KW-1185">Reference proteome</keyword>
<dbReference type="SUPFAM" id="SSF75138">
    <property type="entry name" value="HprK N-terminal domain-like"/>
    <property type="match status" value="1"/>
</dbReference>
<organism evidence="13 14">
    <name type="scientific">Erysipelothrix inopinata</name>
    <dbReference type="NCBI Taxonomy" id="225084"/>
    <lineage>
        <taxon>Bacteria</taxon>
        <taxon>Bacillati</taxon>
        <taxon>Bacillota</taxon>
        <taxon>Erysipelotrichia</taxon>
        <taxon>Erysipelotrichales</taxon>
        <taxon>Erysipelotrichaceae</taxon>
        <taxon>Erysipelothrix</taxon>
    </lineage>
</organism>
<keyword evidence="6 10" id="KW-0418">Kinase</keyword>
<dbReference type="PANTHER" id="PTHR30305">
    <property type="entry name" value="PROTEIN YJDM-RELATED"/>
    <property type="match status" value="1"/>
</dbReference>
<evidence type="ECO:0000256" key="6">
    <source>
        <dbReference type="ARBA" id="ARBA00022777"/>
    </source>
</evidence>
<feature type="region of interest" description="Important for the catalytic mechanism of both phosphorylation and dephosphorylation" evidence="10">
    <location>
        <begin position="204"/>
        <end position="213"/>
    </location>
</feature>
<evidence type="ECO:0000256" key="7">
    <source>
        <dbReference type="ARBA" id="ARBA00022840"/>
    </source>
</evidence>
<keyword evidence="7 10" id="KW-0067">ATP-binding</keyword>
<comment type="cofactor">
    <cofactor evidence="10">
        <name>Mg(2+)</name>
        <dbReference type="ChEBI" id="CHEBI:18420"/>
    </cofactor>
</comment>
<accession>A0A7G9RZX5</accession>
<dbReference type="InterPro" id="IPR027417">
    <property type="entry name" value="P-loop_NTPase"/>
</dbReference>
<evidence type="ECO:0000256" key="2">
    <source>
        <dbReference type="ARBA" id="ARBA00006883"/>
    </source>
</evidence>
<dbReference type="GO" id="GO:0005524">
    <property type="term" value="F:ATP binding"/>
    <property type="evidence" value="ECO:0007669"/>
    <property type="project" value="UniProtKB-UniRule"/>
</dbReference>
<evidence type="ECO:0000313" key="13">
    <source>
        <dbReference type="EMBL" id="QNN61150.1"/>
    </source>
</evidence>
<dbReference type="PANTHER" id="PTHR30305:SF1">
    <property type="entry name" value="HPR KINASE_PHOSPHORYLASE"/>
    <property type="match status" value="1"/>
</dbReference>
<comment type="miscellaneous">
    <text evidence="10">Both phosphorylation and phosphorolysis are carried out by the same active site and suggest a common mechanism for both reactions.</text>
</comment>
<comment type="caution">
    <text evidence="10">Lacks conserved residue(s) required for the propagation of feature annotation.</text>
</comment>
<dbReference type="Gene3D" id="3.40.50.300">
    <property type="entry name" value="P-loop containing nucleotide triphosphate hydrolases"/>
    <property type="match status" value="1"/>
</dbReference>